<feature type="region of interest" description="Disordered" evidence="1">
    <location>
        <begin position="1"/>
        <end position="49"/>
    </location>
</feature>
<sequence length="404" mass="45845">MVIKKNKGKDPKKPTPNKAHHDLTAKPLLKKTKGPVDVLEKDNPPKDSNKFPNRYCELVYPRMIERNYHPEPLLVLPAHFSPIVMPHIVRRQWRFLLRKPKEANLSWVVEFYSNYHSPLLTSIFVRRKQVSVTVETIQEVIGIEPSTDVYDAYEEVLATCDDRAFDWSAILRVIALPDAYWIRGTIKRRPKGLDVCHLTQEATAWAQILAHYVLPSTHGSSITAELALLIWCILTKKPVNISHAIRQSMGRIHAKGNLPFPALVTELVAKAGVNREAKDRRTSIPVDGDIIPTKRCLKPPEATKDIGLPTPTRNTTTSSTSQKSAAQRLEDLHKKLDRYERRNQRRYAHVKRLLSTVTPPMEEPDISTSTATSSGESDDIGDVGHSELNRPLRLTYSTEDRAKF</sequence>
<evidence type="ECO:0000313" key="3">
    <source>
        <dbReference type="EMBL" id="RYR52067.1"/>
    </source>
</evidence>
<dbReference type="EMBL" id="SDMP01000006">
    <property type="protein sequence ID" value="RYR52067.1"/>
    <property type="molecule type" value="Genomic_DNA"/>
</dbReference>
<dbReference type="Proteomes" id="UP000289738">
    <property type="component" value="Chromosome A06"/>
</dbReference>
<organism evidence="3 4">
    <name type="scientific">Arachis hypogaea</name>
    <name type="common">Peanut</name>
    <dbReference type="NCBI Taxonomy" id="3818"/>
    <lineage>
        <taxon>Eukaryota</taxon>
        <taxon>Viridiplantae</taxon>
        <taxon>Streptophyta</taxon>
        <taxon>Embryophyta</taxon>
        <taxon>Tracheophyta</taxon>
        <taxon>Spermatophyta</taxon>
        <taxon>Magnoliopsida</taxon>
        <taxon>eudicotyledons</taxon>
        <taxon>Gunneridae</taxon>
        <taxon>Pentapetalae</taxon>
        <taxon>rosids</taxon>
        <taxon>fabids</taxon>
        <taxon>Fabales</taxon>
        <taxon>Fabaceae</taxon>
        <taxon>Papilionoideae</taxon>
        <taxon>50 kb inversion clade</taxon>
        <taxon>dalbergioids sensu lato</taxon>
        <taxon>Dalbergieae</taxon>
        <taxon>Pterocarpus clade</taxon>
        <taxon>Arachis</taxon>
    </lineage>
</organism>
<feature type="compositionally biased region" description="Basic and acidic residues" evidence="1">
    <location>
        <begin position="8"/>
        <end position="24"/>
    </location>
</feature>
<feature type="region of interest" description="Disordered" evidence="1">
    <location>
        <begin position="291"/>
        <end position="327"/>
    </location>
</feature>
<proteinExistence type="predicted"/>
<feature type="compositionally biased region" description="Low complexity" evidence="1">
    <location>
        <begin position="310"/>
        <end position="324"/>
    </location>
</feature>
<dbReference type="InterPro" id="IPR046796">
    <property type="entry name" value="Transposase_32_dom"/>
</dbReference>
<reference evidence="3 4" key="1">
    <citation type="submission" date="2019-01" db="EMBL/GenBank/DDBJ databases">
        <title>Sequencing of cultivated peanut Arachis hypogaea provides insights into genome evolution and oil improvement.</title>
        <authorList>
            <person name="Chen X."/>
        </authorList>
    </citation>
    <scope>NUCLEOTIDE SEQUENCE [LARGE SCALE GENOMIC DNA]</scope>
    <source>
        <strain evidence="4">cv. Fuhuasheng</strain>
        <tissue evidence="3">Leaves</tissue>
    </source>
</reference>
<feature type="compositionally biased region" description="Polar residues" evidence="1">
    <location>
        <begin position="366"/>
        <end position="375"/>
    </location>
</feature>
<comment type="caution">
    <text evidence="3">The sequence shown here is derived from an EMBL/GenBank/DDBJ whole genome shotgun (WGS) entry which is preliminary data.</text>
</comment>
<dbReference type="Pfam" id="PF20167">
    <property type="entry name" value="Transposase_32"/>
    <property type="match status" value="1"/>
</dbReference>
<gene>
    <name evidence="3" type="ORF">Ahy_A06g026996</name>
</gene>
<dbReference type="OrthoDB" id="1435274at2759"/>
<evidence type="ECO:0000313" key="4">
    <source>
        <dbReference type="Proteomes" id="UP000289738"/>
    </source>
</evidence>
<evidence type="ECO:0000256" key="1">
    <source>
        <dbReference type="SAM" id="MobiDB-lite"/>
    </source>
</evidence>
<feature type="domain" description="Putative plant transposon protein" evidence="2">
    <location>
        <begin position="90"/>
        <end position="274"/>
    </location>
</feature>
<protein>
    <recommendedName>
        <fullName evidence="2">Putative plant transposon protein domain-containing protein</fullName>
    </recommendedName>
</protein>
<dbReference type="AlphaFoldDB" id="A0A445CMB9"/>
<feature type="region of interest" description="Disordered" evidence="1">
    <location>
        <begin position="352"/>
        <end position="404"/>
    </location>
</feature>
<feature type="compositionally biased region" description="Basic and acidic residues" evidence="1">
    <location>
        <begin position="38"/>
        <end position="49"/>
    </location>
</feature>
<keyword evidence="4" id="KW-1185">Reference proteome</keyword>
<evidence type="ECO:0000259" key="2">
    <source>
        <dbReference type="Pfam" id="PF20167"/>
    </source>
</evidence>
<accession>A0A445CMB9</accession>
<name>A0A445CMB9_ARAHY</name>